<organism evidence="1 2">
    <name type="scientific">Fasciolopsis buskii</name>
    <dbReference type="NCBI Taxonomy" id="27845"/>
    <lineage>
        <taxon>Eukaryota</taxon>
        <taxon>Metazoa</taxon>
        <taxon>Spiralia</taxon>
        <taxon>Lophotrochozoa</taxon>
        <taxon>Platyhelminthes</taxon>
        <taxon>Trematoda</taxon>
        <taxon>Digenea</taxon>
        <taxon>Plagiorchiida</taxon>
        <taxon>Echinostomata</taxon>
        <taxon>Echinostomatoidea</taxon>
        <taxon>Fasciolidae</taxon>
        <taxon>Fasciolopsis</taxon>
    </lineage>
</organism>
<proteinExistence type="predicted"/>
<comment type="caution">
    <text evidence="1">The sequence shown here is derived from an EMBL/GenBank/DDBJ whole genome shotgun (WGS) entry which is preliminary data.</text>
</comment>
<dbReference type="EMBL" id="LUCM01000969">
    <property type="protein sequence ID" value="KAA0199706.1"/>
    <property type="molecule type" value="Genomic_DNA"/>
</dbReference>
<accession>A0A8E0S5G2</accession>
<sequence length="955" mass="109584">MVFIKLKRILSPSFRFTNFTKVSVGKICGSKVVGNKYKRPRSLNCTDHLSVHNEPDDTREHASVQLNATCQKLVQLTVQVEDLTTQTEPADSTGQNRSPCGRLRKVSRHVQRGMAEAEFLVVVKDYIESMEQELERVRKLVGTMSLKNRSLQRRILHKHQEWLDWIHECELLRFQLSAWRFALSLYDPNFSCLTGMLDSELLNMAKPNKTESDMLTSLSSMPWIWLHRTKTEFWTSVNQLISLGQMDRAVQIIVETFGLNKLIPASQRHRWLPHYVLEFTKVLDYLSLTALYCFQKQSPNLALVCANHAIRLLLSISPNRNPRFLSGKQPSAFDYIDYFKQQLTSATIHETEWAVLLECCRRLVQVYWLAKRHQEAVSLLFGILGARRLLIGHEEKLEGWKSGSQLACLLTGGLCLFSSHVNRLSLLTYGQEDQIALSLTELAMNWLEAALSVHLSRSQNERTSELTESSQGPAFYLWSITTASLGRQCSEVGSVFDVFLLATRVISILAQFEPWCIDYTSSLTQILSRALQAEWEMGGKNLINESENGSEISIKNESEAKNLDIYLRNIQCPELIEPVEALMQEVILVCRGQKWETAAAVLEWWIIGCQMRRQRATAEAMRSRKCRPGCTTEQNNDKSNRRSWESKIDIGHELCTNSESYVKSVPVRSKYRAIQVRFLHFLIQLQTLKFHSNNILSSNLSQLNVGKYRECVPDELICNLFGSGQDFRVSCFSSIFHQLFPLTISLLENLASRGAQQNSCPGLLTENQLILASNKKLLSWWKHAFSSQRHIETVQISPFLDGRSLVHMWDENAHLLQNELQNALVKIRHTNSSVLSGPKEFSTKLLKRFQIRPLVVTRDIVNLVGDNPVNSPLFDQYNDKQIPNVTQSTKSVTTNYGNLVPLSQLRSTSSELFRGHNVETNRIRSLRQWIHFRRKQFKNAKERHSKQEESKIRDL</sequence>
<evidence type="ECO:0000313" key="1">
    <source>
        <dbReference type="EMBL" id="KAA0199706.1"/>
    </source>
</evidence>
<dbReference type="OrthoDB" id="6242994at2759"/>
<evidence type="ECO:0000313" key="2">
    <source>
        <dbReference type="Proteomes" id="UP000728185"/>
    </source>
</evidence>
<name>A0A8E0S5G2_9TREM</name>
<gene>
    <name evidence="1" type="ORF">FBUS_00526</name>
</gene>
<dbReference type="Proteomes" id="UP000728185">
    <property type="component" value="Unassembled WGS sequence"/>
</dbReference>
<reference evidence="1" key="1">
    <citation type="submission" date="2019-05" db="EMBL/GenBank/DDBJ databases">
        <title>Annotation for the trematode Fasciolopsis buski.</title>
        <authorList>
            <person name="Choi Y.-J."/>
        </authorList>
    </citation>
    <scope>NUCLEOTIDE SEQUENCE</scope>
    <source>
        <strain evidence="1">HT</strain>
        <tissue evidence="1">Whole worm</tissue>
    </source>
</reference>
<protein>
    <submittedName>
        <fullName evidence="1">Uncharacterized protein</fullName>
    </submittedName>
</protein>
<dbReference type="AlphaFoldDB" id="A0A8E0S5G2"/>
<keyword evidence="2" id="KW-1185">Reference proteome</keyword>